<dbReference type="Gene3D" id="3.40.50.12500">
    <property type="match status" value="1"/>
</dbReference>
<evidence type="ECO:0000313" key="2">
    <source>
        <dbReference type="Proteomes" id="UP000183180"/>
    </source>
</evidence>
<dbReference type="STRING" id="158898.SAMN04488548_136450"/>
<dbReference type="Pfam" id="PF17645">
    <property type="entry name" value="Amdase"/>
    <property type="match status" value="1"/>
</dbReference>
<name>A0A1H2LIT6_9ACTN</name>
<dbReference type="EMBL" id="FNLM01000036">
    <property type="protein sequence ID" value="SDU80940.1"/>
    <property type="molecule type" value="Genomic_DNA"/>
</dbReference>
<proteinExistence type="predicted"/>
<dbReference type="PANTHER" id="PTHR40267">
    <property type="entry name" value="BLR3294 PROTEIN"/>
    <property type="match status" value="1"/>
</dbReference>
<organism evidence="1 2">
    <name type="scientific">Gordonia westfalica</name>
    <dbReference type="NCBI Taxonomy" id="158898"/>
    <lineage>
        <taxon>Bacteria</taxon>
        <taxon>Bacillati</taxon>
        <taxon>Actinomycetota</taxon>
        <taxon>Actinomycetes</taxon>
        <taxon>Mycobacteriales</taxon>
        <taxon>Gordoniaceae</taxon>
        <taxon>Gordonia</taxon>
    </lineage>
</organism>
<protein>
    <recommendedName>
        <fullName evidence="3">Maleate cis-trans isomerase</fullName>
    </recommendedName>
</protein>
<dbReference type="PIRSF" id="PIRSF015736">
    <property type="entry name" value="MI"/>
    <property type="match status" value="1"/>
</dbReference>
<sequence length="241" mass="25188">MTTTVAMLYPGHAAEDDYALIESALVSAGAAVRLPVTITEIESDDHTVDAMAAVGEQDRLADGVRRAKADHPASVMWACTSGSFVYGLDGARRQVADIAALAGRPASSTSLAFVDACHRLGLSRVAIAATYPDPLASRFIGFLADGGIEVISLRANDIETASEAGILDGDGLFDMITAADHPDAQAILIPDTALHTAMWITGLEEKFAKPVLTANQVTAWQGLRLAGISAVIPELGTLFGR</sequence>
<reference evidence="1 2" key="1">
    <citation type="submission" date="2016-10" db="EMBL/GenBank/DDBJ databases">
        <authorList>
            <person name="de Groot N.N."/>
        </authorList>
    </citation>
    <scope>NUCLEOTIDE SEQUENCE [LARGE SCALE GENOMIC DNA]</scope>
    <source>
        <strain evidence="1 2">DSM 44215</strain>
    </source>
</reference>
<evidence type="ECO:0008006" key="3">
    <source>
        <dbReference type="Google" id="ProtNLM"/>
    </source>
</evidence>
<dbReference type="Proteomes" id="UP000183180">
    <property type="component" value="Unassembled WGS sequence"/>
</dbReference>
<dbReference type="InterPro" id="IPR026286">
    <property type="entry name" value="MaiA/AMDase"/>
</dbReference>
<dbReference type="InterPro" id="IPR053714">
    <property type="entry name" value="Iso_Racemase_Enz_sf"/>
</dbReference>
<accession>A0A1H2LIT6</accession>
<dbReference type="OrthoDB" id="4537983at2"/>
<dbReference type="AlphaFoldDB" id="A0A1H2LIT6"/>
<evidence type="ECO:0000313" key="1">
    <source>
        <dbReference type="EMBL" id="SDU80940.1"/>
    </source>
</evidence>
<dbReference type="PANTHER" id="PTHR40267:SF1">
    <property type="entry name" value="BLR3294 PROTEIN"/>
    <property type="match status" value="1"/>
</dbReference>
<gene>
    <name evidence="1" type="ORF">SAMN04488548_136450</name>
</gene>
<dbReference type="RefSeq" id="WP_074853831.1">
    <property type="nucleotide sequence ID" value="NZ_FNLM01000036.1"/>
</dbReference>